<dbReference type="OrthoDB" id="8063408at2759"/>
<gene>
    <name evidence="1" type="ORF">AVEN_3829_1</name>
</gene>
<sequence>MERRYHGKWNVSMIADYCWMLQRDNPCKVHNRKRDKRSFEGLLVVLGRLSSSIYAGIFGNIEIISFDVGMAQDVQITSYICNCNP</sequence>
<accession>A0A4Y2GMS1</accession>
<organism evidence="1 2">
    <name type="scientific">Araneus ventricosus</name>
    <name type="common">Orbweaver spider</name>
    <name type="synonym">Epeira ventricosa</name>
    <dbReference type="NCBI Taxonomy" id="182803"/>
    <lineage>
        <taxon>Eukaryota</taxon>
        <taxon>Metazoa</taxon>
        <taxon>Ecdysozoa</taxon>
        <taxon>Arthropoda</taxon>
        <taxon>Chelicerata</taxon>
        <taxon>Arachnida</taxon>
        <taxon>Araneae</taxon>
        <taxon>Araneomorphae</taxon>
        <taxon>Entelegynae</taxon>
        <taxon>Araneoidea</taxon>
        <taxon>Araneidae</taxon>
        <taxon>Araneus</taxon>
    </lineage>
</organism>
<name>A0A4Y2GMS1_ARAVE</name>
<keyword evidence="2" id="KW-1185">Reference proteome</keyword>
<comment type="caution">
    <text evidence="1">The sequence shown here is derived from an EMBL/GenBank/DDBJ whole genome shotgun (WGS) entry which is preliminary data.</text>
</comment>
<evidence type="ECO:0000313" key="2">
    <source>
        <dbReference type="Proteomes" id="UP000499080"/>
    </source>
</evidence>
<dbReference type="Proteomes" id="UP000499080">
    <property type="component" value="Unassembled WGS sequence"/>
</dbReference>
<dbReference type="EMBL" id="BGPR01001476">
    <property type="protein sequence ID" value="GBM54843.1"/>
    <property type="molecule type" value="Genomic_DNA"/>
</dbReference>
<proteinExistence type="predicted"/>
<evidence type="ECO:0000313" key="1">
    <source>
        <dbReference type="EMBL" id="GBM54843.1"/>
    </source>
</evidence>
<reference evidence="1 2" key="1">
    <citation type="journal article" date="2019" name="Sci. Rep.">
        <title>Orb-weaving spider Araneus ventricosus genome elucidates the spidroin gene catalogue.</title>
        <authorList>
            <person name="Kono N."/>
            <person name="Nakamura H."/>
            <person name="Ohtoshi R."/>
            <person name="Moran D.A.P."/>
            <person name="Shinohara A."/>
            <person name="Yoshida Y."/>
            <person name="Fujiwara M."/>
            <person name="Mori M."/>
            <person name="Tomita M."/>
            <person name="Arakawa K."/>
        </authorList>
    </citation>
    <scope>NUCLEOTIDE SEQUENCE [LARGE SCALE GENOMIC DNA]</scope>
</reference>
<protein>
    <submittedName>
        <fullName evidence="1">Uncharacterized protein</fullName>
    </submittedName>
</protein>
<dbReference type="AlphaFoldDB" id="A0A4Y2GMS1"/>